<dbReference type="RefSeq" id="WP_124326935.1">
    <property type="nucleotide sequence ID" value="NZ_BEXT01000001.1"/>
</dbReference>
<dbReference type="Gene3D" id="3.40.50.1820">
    <property type="entry name" value="alpha/beta hydrolase"/>
    <property type="match status" value="1"/>
</dbReference>
<feature type="domain" description="AB hydrolase-1" evidence="1">
    <location>
        <begin position="19"/>
        <end position="244"/>
    </location>
</feature>
<keyword evidence="3" id="KW-1185">Reference proteome</keyword>
<evidence type="ECO:0000313" key="2">
    <source>
        <dbReference type="EMBL" id="GBC59419.1"/>
    </source>
</evidence>
<dbReference type="InterPro" id="IPR029058">
    <property type="entry name" value="AB_hydrolase_fold"/>
</dbReference>
<dbReference type="GO" id="GO:0016787">
    <property type="term" value="F:hydrolase activity"/>
    <property type="evidence" value="ECO:0007669"/>
    <property type="project" value="UniProtKB-KW"/>
</dbReference>
<dbReference type="Proteomes" id="UP000288096">
    <property type="component" value="Unassembled WGS sequence"/>
</dbReference>
<protein>
    <submittedName>
        <fullName evidence="2">Alpha/beta hydrolase</fullName>
    </submittedName>
</protein>
<proteinExistence type="predicted"/>
<reference evidence="3" key="2">
    <citation type="submission" date="2019-01" db="EMBL/GenBank/DDBJ databases">
        <title>Genome sequence of Desulfonema ishimotonii strain Tokyo 01.</title>
        <authorList>
            <person name="Fukui M."/>
        </authorList>
    </citation>
    <scope>NUCLEOTIDE SEQUENCE [LARGE SCALE GENOMIC DNA]</scope>
    <source>
        <strain evidence="3">Tokyo 01</strain>
    </source>
</reference>
<evidence type="ECO:0000259" key="1">
    <source>
        <dbReference type="Pfam" id="PF12697"/>
    </source>
</evidence>
<dbReference type="OrthoDB" id="9806902at2"/>
<gene>
    <name evidence="2" type="ORF">DENIS_0358</name>
</gene>
<organism evidence="2 3">
    <name type="scientific">Desulfonema ishimotonii</name>
    <dbReference type="NCBI Taxonomy" id="45657"/>
    <lineage>
        <taxon>Bacteria</taxon>
        <taxon>Pseudomonadati</taxon>
        <taxon>Thermodesulfobacteriota</taxon>
        <taxon>Desulfobacteria</taxon>
        <taxon>Desulfobacterales</taxon>
        <taxon>Desulfococcaceae</taxon>
        <taxon>Desulfonema</taxon>
    </lineage>
</organism>
<sequence>MESILAVKSKDESSLPPLMFVHGAWHGAWCWKPLMDYLAEKGFDSYALDLPGHGTRKSECVVGHGIMDYVAEVESVINKLNIVKPILIGHSMGGIIVQKFLEKNEAQSSVLIAPCPAMGGSLWLPIKYSLHQPIDAIMATLGNKTAISSQKMCRRLFFDNISSEELEAHFEMLCLESSKAIRQMVLPGFKLRASKITSIPVAVAAAGKDYFFEFERLQNWAEEYEYDFLPFPEAAHNLLSKPEKFGFGKAICKWLKKTITTN</sequence>
<dbReference type="PANTHER" id="PTHR43194:SF2">
    <property type="entry name" value="PEROXISOMAL MEMBRANE PROTEIN LPX1"/>
    <property type="match status" value="1"/>
</dbReference>
<accession>A0A401FR29</accession>
<reference evidence="3" key="1">
    <citation type="submission" date="2017-11" db="EMBL/GenBank/DDBJ databases">
        <authorList>
            <person name="Watanabe M."/>
            <person name="Kojima H."/>
        </authorList>
    </citation>
    <scope>NUCLEOTIDE SEQUENCE [LARGE SCALE GENOMIC DNA]</scope>
    <source>
        <strain evidence="3">Tokyo 01</strain>
    </source>
</reference>
<keyword evidence="2" id="KW-0378">Hydrolase</keyword>
<dbReference type="SUPFAM" id="SSF53474">
    <property type="entry name" value="alpha/beta-Hydrolases"/>
    <property type="match status" value="1"/>
</dbReference>
<comment type="caution">
    <text evidence="2">The sequence shown here is derived from an EMBL/GenBank/DDBJ whole genome shotgun (WGS) entry which is preliminary data.</text>
</comment>
<evidence type="ECO:0000313" key="3">
    <source>
        <dbReference type="Proteomes" id="UP000288096"/>
    </source>
</evidence>
<dbReference type="EMBL" id="BEXT01000001">
    <property type="protein sequence ID" value="GBC59419.1"/>
    <property type="molecule type" value="Genomic_DNA"/>
</dbReference>
<dbReference type="InterPro" id="IPR050228">
    <property type="entry name" value="Carboxylesterase_BioH"/>
</dbReference>
<dbReference type="InterPro" id="IPR000073">
    <property type="entry name" value="AB_hydrolase_1"/>
</dbReference>
<dbReference type="PANTHER" id="PTHR43194">
    <property type="entry name" value="HYDROLASE ALPHA/BETA FOLD FAMILY"/>
    <property type="match status" value="1"/>
</dbReference>
<name>A0A401FR29_9BACT</name>
<dbReference type="Pfam" id="PF12697">
    <property type="entry name" value="Abhydrolase_6"/>
    <property type="match status" value="1"/>
</dbReference>
<dbReference type="AlphaFoldDB" id="A0A401FR29"/>